<proteinExistence type="predicted"/>
<reference evidence="1 2" key="1">
    <citation type="journal article" date="2018" name="Front. Plant Sci.">
        <title>Red Clover (Trifolium pratense) and Zigzag Clover (T. medium) - A Picture of Genomic Similarities and Differences.</title>
        <authorList>
            <person name="Dluhosova J."/>
            <person name="Istvanek J."/>
            <person name="Nedelnik J."/>
            <person name="Repkova J."/>
        </authorList>
    </citation>
    <scope>NUCLEOTIDE SEQUENCE [LARGE SCALE GENOMIC DNA]</scope>
    <source>
        <strain evidence="2">cv. 10/8</strain>
        <tissue evidence="1">Leaf</tissue>
    </source>
</reference>
<dbReference type="AlphaFoldDB" id="A0A392PSQ3"/>
<name>A0A392PSQ3_9FABA</name>
<dbReference type="Proteomes" id="UP000265520">
    <property type="component" value="Unassembled WGS sequence"/>
</dbReference>
<sequence length="89" mass="9893">MNVPLQIVYPRKLCFADTESSAFKENNGNNALQAIKFEKATLSAENSVSISLPGMQMKNVLCTRLQLTDEEKPQDQDLKSKVAVNFSKS</sequence>
<keyword evidence="2" id="KW-1185">Reference proteome</keyword>
<accession>A0A392PSQ3</accession>
<evidence type="ECO:0000313" key="1">
    <source>
        <dbReference type="EMBL" id="MCI14326.1"/>
    </source>
</evidence>
<organism evidence="1 2">
    <name type="scientific">Trifolium medium</name>
    <dbReference type="NCBI Taxonomy" id="97028"/>
    <lineage>
        <taxon>Eukaryota</taxon>
        <taxon>Viridiplantae</taxon>
        <taxon>Streptophyta</taxon>
        <taxon>Embryophyta</taxon>
        <taxon>Tracheophyta</taxon>
        <taxon>Spermatophyta</taxon>
        <taxon>Magnoliopsida</taxon>
        <taxon>eudicotyledons</taxon>
        <taxon>Gunneridae</taxon>
        <taxon>Pentapetalae</taxon>
        <taxon>rosids</taxon>
        <taxon>fabids</taxon>
        <taxon>Fabales</taxon>
        <taxon>Fabaceae</taxon>
        <taxon>Papilionoideae</taxon>
        <taxon>50 kb inversion clade</taxon>
        <taxon>NPAAA clade</taxon>
        <taxon>Hologalegina</taxon>
        <taxon>IRL clade</taxon>
        <taxon>Trifolieae</taxon>
        <taxon>Trifolium</taxon>
    </lineage>
</organism>
<feature type="non-terminal residue" evidence="1">
    <location>
        <position position="89"/>
    </location>
</feature>
<dbReference type="EMBL" id="LXQA010091944">
    <property type="protein sequence ID" value="MCI14326.1"/>
    <property type="molecule type" value="Genomic_DNA"/>
</dbReference>
<protein>
    <submittedName>
        <fullName evidence="1">Uncharacterized protein</fullName>
    </submittedName>
</protein>
<comment type="caution">
    <text evidence="1">The sequence shown here is derived from an EMBL/GenBank/DDBJ whole genome shotgun (WGS) entry which is preliminary data.</text>
</comment>
<evidence type="ECO:0000313" key="2">
    <source>
        <dbReference type="Proteomes" id="UP000265520"/>
    </source>
</evidence>